<dbReference type="Pfam" id="PF18647">
    <property type="entry name" value="Fungal_lectin_2"/>
    <property type="match status" value="1"/>
</dbReference>
<proteinExistence type="predicted"/>
<sequence>MRPAWFFILSQVSAGPAMLRVRDDGPKAYWSIDSNCDENIDGKTVKKSDFAKAAIAEAINLAHNALKYPQYGEDAAKLWFGISNAKDSPYTSEIVGNLANVASISESSLIGKPFITFECKDRGGFCNVKVGDDTRPVGAKVEHTPGWFADGYTIHLCKNILLEESLAERIDYWGSKPKTDLEMRYLQTRGQLFLHELLHVDLLTKRHIPDQISQNGYRVYGAEDCAVLARTRPADAVLNADSYGQFAQGLYYKDRFGVLPPPRKGMSEAPSTLTCASTTPEGANKYTTRDNMKNSVGDFCNALGDTYNRGVAGRSTTDYLTDTPEGITLTAIWRQTAYIDNYDIIAECVKQMLTITDGCDTKDNPLNWKHGGEVDGRKDTGFTWQIEPMYERPPPPKAPIAGCNLWWKAFGNEVDIWGAGFANSDFGGEKLLGALKGCMGLTLSGWWFTYNELGKPTKDGIEWNAGGFYPLGPNGWTCVANAVAAAGGPGVTCGGH</sequence>
<dbReference type="AlphaFoldDB" id="A0A9P4LQW8"/>
<evidence type="ECO:0000313" key="3">
    <source>
        <dbReference type="Proteomes" id="UP000799777"/>
    </source>
</evidence>
<reference evidence="2" key="1">
    <citation type="journal article" date="2020" name="Stud. Mycol.">
        <title>101 Dothideomycetes genomes: a test case for predicting lifestyles and emergence of pathogens.</title>
        <authorList>
            <person name="Haridas S."/>
            <person name="Albert R."/>
            <person name="Binder M."/>
            <person name="Bloem J."/>
            <person name="Labutti K."/>
            <person name="Salamov A."/>
            <person name="Andreopoulos B."/>
            <person name="Baker S."/>
            <person name="Barry K."/>
            <person name="Bills G."/>
            <person name="Bluhm B."/>
            <person name="Cannon C."/>
            <person name="Castanera R."/>
            <person name="Culley D."/>
            <person name="Daum C."/>
            <person name="Ezra D."/>
            <person name="Gonzalez J."/>
            <person name="Henrissat B."/>
            <person name="Kuo A."/>
            <person name="Liang C."/>
            <person name="Lipzen A."/>
            <person name="Lutzoni F."/>
            <person name="Magnuson J."/>
            <person name="Mondo S."/>
            <person name="Nolan M."/>
            <person name="Ohm R."/>
            <person name="Pangilinan J."/>
            <person name="Park H.-J."/>
            <person name="Ramirez L."/>
            <person name="Alfaro M."/>
            <person name="Sun H."/>
            <person name="Tritt A."/>
            <person name="Yoshinaga Y."/>
            <person name="Zwiers L.-H."/>
            <person name="Turgeon B."/>
            <person name="Goodwin S."/>
            <person name="Spatafora J."/>
            <person name="Crous P."/>
            <person name="Grigoriev I."/>
        </authorList>
    </citation>
    <scope>NUCLEOTIDE SEQUENCE</scope>
    <source>
        <strain evidence="2">CBS 110217</strain>
    </source>
</reference>
<dbReference type="Gene3D" id="3.40.390.10">
    <property type="entry name" value="Collagenase (Catalytic Domain)"/>
    <property type="match status" value="1"/>
</dbReference>
<dbReference type="GO" id="GO:0008237">
    <property type="term" value="F:metallopeptidase activity"/>
    <property type="evidence" value="ECO:0007669"/>
    <property type="project" value="InterPro"/>
</dbReference>
<feature type="compositionally biased region" description="Polar residues" evidence="1">
    <location>
        <begin position="269"/>
        <end position="281"/>
    </location>
</feature>
<accession>A0A9P4LQW8</accession>
<dbReference type="Proteomes" id="UP000799777">
    <property type="component" value="Unassembled WGS sequence"/>
</dbReference>
<gene>
    <name evidence="2" type="ORF">EK21DRAFT_109316</name>
</gene>
<evidence type="ECO:0000313" key="2">
    <source>
        <dbReference type="EMBL" id="KAF2033182.1"/>
    </source>
</evidence>
<dbReference type="EMBL" id="ML978168">
    <property type="protein sequence ID" value="KAF2033182.1"/>
    <property type="molecule type" value="Genomic_DNA"/>
</dbReference>
<dbReference type="SUPFAM" id="SSF55486">
    <property type="entry name" value="Metalloproteases ('zincins'), catalytic domain"/>
    <property type="match status" value="1"/>
</dbReference>
<protein>
    <submittedName>
        <fullName evidence="2">Uncharacterized protein</fullName>
    </submittedName>
</protein>
<name>A0A9P4LQW8_9PLEO</name>
<comment type="caution">
    <text evidence="2">The sequence shown here is derived from an EMBL/GenBank/DDBJ whole genome shotgun (WGS) entry which is preliminary data.</text>
</comment>
<feature type="region of interest" description="Disordered" evidence="1">
    <location>
        <begin position="264"/>
        <end position="286"/>
    </location>
</feature>
<dbReference type="OrthoDB" id="1896086at2759"/>
<organism evidence="2 3">
    <name type="scientific">Setomelanomma holmii</name>
    <dbReference type="NCBI Taxonomy" id="210430"/>
    <lineage>
        <taxon>Eukaryota</taxon>
        <taxon>Fungi</taxon>
        <taxon>Dikarya</taxon>
        <taxon>Ascomycota</taxon>
        <taxon>Pezizomycotina</taxon>
        <taxon>Dothideomycetes</taxon>
        <taxon>Pleosporomycetidae</taxon>
        <taxon>Pleosporales</taxon>
        <taxon>Pleosporineae</taxon>
        <taxon>Phaeosphaeriaceae</taxon>
        <taxon>Setomelanomma</taxon>
    </lineage>
</organism>
<evidence type="ECO:0000256" key="1">
    <source>
        <dbReference type="SAM" id="MobiDB-lite"/>
    </source>
</evidence>
<dbReference type="InterPro" id="IPR024079">
    <property type="entry name" value="MetalloPept_cat_dom_sf"/>
</dbReference>
<keyword evidence="3" id="KW-1185">Reference proteome</keyword>